<protein>
    <submittedName>
        <fullName evidence="1">Uncharacterized protein</fullName>
    </submittedName>
</protein>
<accession>A0A9Q0BJ16</accession>
<organism evidence="1 2">
    <name type="scientific">Drosophila gunungcola</name>
    <name type="common">fruit fly</name>
    <dbReference type="NCBI Taxonomy" id="103775"/>
    <lineage>
        <taxon>Eukaryota</taxon>
        <taxon>Metazoa</taxon>
        <taxon>Ecdysozoa</taxon>
        <taxon>Arthropoda</taxon>
        <taxon>Hexapoda</taxon>
        <taxon>Insecta</taxon>
        <taxon>Pterygota</taxon>
        <taxon>Neoptera</taxon>
        <taxon>Endopterygota</taxon>
        <taxon>Diptera</taxon>
        <taxon>Brachycera</taxon>
        <taxon>Muscomorpha</taxon>
        <taxon>Ephydroidea</taxon>
        <taxon>Drosophilidae</taxon>
        <taxon>Drosophila</taxon>
        <taxon>Sophophora</taxon>
    </lineage>
</organism>
<proteinExistence type="predicted"/>
<gene>
    <name evidence="1" type="ORF">M5D96_013543</name>
</gene>
<dbReference type="AlphaFoldDB" id="A0A9Q0BJ16"/>
<dbReference type="Proteomes" id="UP001059596">
    <property type="component" value="Unassembled WGS sequence"/>
</dbReference>
<feature type="non-terminal residue" evidence="1">
    <location>
        <position position="51"/>
    </location>
</feature>
<keyword evidence="2" id="KW-1185">Reference proteome</keyword>
<evidence type="ECO:0000313" key="2">
    <source>
        <dbReference type="Proteomes" id="UP001059596"/>
    </source>
</evidence>
<dbReference type="EMBL" id="JAMKOV010000110">
    <property type="protein sequence ID" value="KAI8033696.1"/>
    <property type="molecule type" value="Genomic_DNA"/>
</dbReference>
<evidence type="ECO:0000313" key="1">
    <source>
        <dbReference type="EMBL" id="KAI8033696.1"/>
    </source>
</evidence>
<sequence>VCDKCFLLNHFCYTEGLLTLLVINDFIYKKERLCRNISDFEAVLNKKNKTQ</sequence>
<name>A0A9Q0BJ16_9MUSC</name>
<comment type="caution">
    <text evidence="1">The sequence shown here is derived from an EMBL/GenBank/DDBJ whole genome shotgun (WGS) entry which is preliminary data.</text>
</comment>
<reference evidence="1" key="1">
    <citation type="journal article" date="2023" name="Genome Biol. Evol.">
        <title>Long-read-based Genome Assembly of Drosophila gunungcola Reveals Fewer Chemosensory Genes in Flower-breeding Species.</title>
        <authorList>
            <person name="Negi A."/>
            <person name="Liao B.Y."/>
            <person name="Yeh S.D."/>
        </authorList>
    </citation>
    <scope>NUCLEOTIDE SEQUENCE</scope>
    <source>
        <strain evidence="1">Sukarami</strain>
    </source>
</reference>